<dbReference type="SUPFAM" id="SSF69118">
    <property type="entry name" value="AhpD-like"/>
    <property type="match status" value="1"/>
</dbReference>
<dbReference type="RefSeq" id="WP_125004241.1">
    <property type="nucleotide sequence ID" value="NZ_BHYK01000024.1"/>
</dbReference>
<keyword evidence="3" id="KW-1185">Reference proteome</keyword>
<evidence type="ECO:0000313" key="3">
    <source>
        <dbReference type="Proteomes" id="UP000287872"/>
    </source>
</evidence>
<protein>
    <submittedName>
        <fullName evidence="2">Alkyl hydroperoxide reductase AhpD</fullName>
    </submittedName>
</protein>
<accession>A0A401UR03</accession>
<evidence type="ECO:0000259" key="1">
    <source>
        <dbReference type="Pfam" id="PF02627"/>
    </source>
</evidence>
<dbReference type="PANTHER" id="PTHR33930">
    <property type="entry name" value="ALKYL HYDROPEROXIDE REDUCTASE AHPD"/>
    <property type="match status" value="1"/>
</dbReference>
<dbReference type="PANTHER" id="PTHR33930:SF2">
    <property type="entry name" value="BLR3452 PROTEIN"/>
    <property type="match status" value="1"/>
</dbReference>
<gene>
    <name evidence="2" type="ORF">Ctaglu_35880</name>
</gene>
<dbReference type="NCBIfam" id="TIGR00778">
    <property type="entry name" value="ahpD_dom"/>
    <property type="match status" value="1"/>
</dbReference>
<dbReference type="EMBL" id="BHYK01000024">
    <property type="protein sequence ID" value="GCD11965.1"/>
    <property type="molecule type" value="Genomic_DNA"/>
</dbReference>
<organism evidence="2 3">
    <name type="scientific">Clostridium tagluense</name>
    <dbReference type="NCBI Taxonomy" id="360422"/>
    <lineage>
        <taxon>Bacteria</taxon>
        <taxon>Bacillati</taxon>
        <taxon>Bacillota</taxon>
        <taxon>Clostridia</taxon>
        <taxon>Eubacteriales</taxon>
        <taxon>Clostridiaceae</taxon>
        <taxon>Clostridium</taxon>
    </lineage>
</organism>
<dbReference type="Gene3D" id="1.20.1290.10">
    <property type="entry name" value="AhpD-like"/>
    <property type="match status" value="1"/>
</dbReference>
<dbReference type="InterPro" id="IPR003779">
    <property type="entry name" value="CMD-like"/>
</dbReference>
<proteinExistence type="predicted"/>
<evidence type="ECO:0000313" key="2">
    <source>
        <dbReference type="EMBL" id="GCD11965.1"/>
    </source>
</evidence>
<dbReference type="Proteomes" id="UP000287872">
    <property type="component" value="Unassembled WGS sequence"/>
</dbReference>
<dbReference type="InterPro" id="IPR029032">
    <property type="entry name" value="AhpD-like"/>
</dbReference>
<dbReference type="OrthoDB" id="9806086at2"/>
<dbReference type="AlphaFoldDB" id="A0A401UR03"/>
<dbReference type="GO" id="GO:0051920">
    <property type="term" value="F:peroxiredoxin activity"/>
    <property type="evidence" value="ECO:0007669"/>
    <property type="project" value="InterPro"/>
</dbReference>
<feature type="domain" description="Carboxymuconolactone decarboxylase-like" evidence="1">
    <location>
        <begin position="28"/>
        <end position="106"/>
    </location>
</feature>
<comment type="caution">
    <text evidence="2">The sequence shown here is derived from an EMBL/GenBank/DDBJ whole genome shotgun (WGS) entry which is preliminary data.</text>
</comment>
<name>A0A401UR03_9CLOT</name>
<dbReference type="InterPro" id="IPR004675">
    <property type="entry name" value="AhpD_core"/>
</dbReference>
<sequence length="118" mass="12818">MAKNVREMLNDFIGGLETVGQTNGEHVGAFMNLLGTTYKPGALDTKTKELISIGIATYSRCEYCIVFHVYKAFEAGATAEEIMEAAMVSVAFGGGPSMAYSVTLLKDSIEEFKNDFNK</sequence>
<reference evidence="2 3" key="1">
    <citation type="submission" date="2018-11" db="EMBL/GenBank/DDBJ databases">
        <title>Genome sequencing and assembly of Clostridium tagluense strain A121.</title>
        <authorList>
            <person name="Murakami T."/>
            <person name="Segawa T."/>
            <person name="Shcherbakova V.A."/>
            <person name="Mori H."/>
            <person name="Yoshimura Y."/>
        </authorList>
    </citation>
    <scope>NUCLEOTIDE SEQUENCE [LARGE SCALE GENOMIC DNA]</scope>
    <source>
        <strain evidence="2 3">A121</strain>
    </source>
</reference>
<dbReference type="Pfam" id="PF02627">
    <property type="entry name" value="CMD"/>
    <property type="match status" value="1"/>
</dbReference>